<dbReference type="GO" id="GO:0016020">
    <property type="term" value="C:membrane"/>
    <property type="evidence" value="ECO:0007669"/>
    <property type="project" value="UniProtKB-SubCell"/>
</dbReference>
<dbReference type="RefSeq" id="WP_147150181.1">
    <property type="nucleotide sequence ID" value="NZ_BKAJ01000054.1"/>
</dbReference>
<keyword evidence="8" id="KW-1185">Reference proteome</keyword>
<evidence type="ECO:0000256" key="4">
    <source>
        <dbReference type="ARBA" id="ARBA00023136"/>
    </source>
</evidence>
<accession>A0A512NAY4</accession>
<keyword evidence="4 5" id="KW-0472">Membrane</keyword>
<evidence type="ECO:0000256" key="1">
    <source>
        <dbReference type="ARBA" id="ARBA00004141"/>
    </source>
</evidence>
<comment type="caution">
    <text evidence="7">The sequence shown here is derived from an EMBL/GenBank/DDBJ whole genome shotgun (WGS) entry which is preliminary data.</text>
</comment>
<dbReference type="InterPro" id="IPR009915">
    <property type="entry name" value="NnrU_dom"/>
</dbReference>
<dbReference type="OrthoDB" id="5293641at2"/>
<comment type="subcellular location">
    <subcellularLocation>
        <location evidence="1">Membrane</location>
        <topology evidence="1">Multi-pass membrane protein</topology>
    </subcellularLocation>
</comment>
<feature type="domain" description="NnrU" evidence="6">
    <location>
        <begin position="3"/>
        <end position="188"/>
    </location>
</feature>
<organism evidence="7 8">
    <name type="scientific">Reyranella soli</name>
    <dbReference type="NCBI Taxonomy" id="1230389"/>
    <lineage>
        <taxon>Bacteria</taxon>
        <taxon>Pseudomonadati</taxon>
        <taxon>Pseudomonadota</taxon>
        <taxon>Alphaproteobacteria</taxon>
        <taxon>Hyphomicrobiales</taxon>
        <taxon>Reyranellaceae</taxon>
        <taxon>Reyranella</taxon>
    </lineage>
</organism>
<evidence type="ECO:0000256" key="5">
    <source>
        <dbReference type="SAM" id="Phobius"/>
    </source>
</evidence>
<feature type="transmembrane region" description="Helical" evidence="5">
    <location>
        <begin position="70"/>
        <end position="94"/>
    </location>
</feature>
<dbReference type="EMBL" id="BKAJ01000054">
    <property type="protein sequence ID" value="GEP56105.1"/>
    <property type="molecule type" value="Genomic_DNA"/>
</dbReference>
<dbReference type="Proteomes" id="UP000321058">
    <property type="component" value="Unassembled WGS sequence"/>
</dbReference>
<keyword evidence="3 5" id="KW-1133">Transmembrane helix</keyword>
<name>A0A512NAY4_9HYPH</name>
<feature type="transmembrane region" description="Helical" evidence="5">
    <location>
        <begin position="161"/>
        <end position="180"/>
    </location>
</feature>
<evidence type="ECO:0000256" key="3">
    <source>
        <dbReference type="ARBA" id="ARBA00022989"/>
    </source>
</evidence>
<feature type="transmembrane region" description="Helical" evidence="5">
    <location>
        <begin position="37"/>
        <end position="58"/>
    </location>
</feature>
<protein>
    <recommendedName>
        <fullName evidence="6">NnrU domain-containing protein</fullName>
    </recommendedName>
</protein>
<dbReference type="Pfam" id="PF07298">
    <property type="entry name" value="NnrU"/>
    <property type="match status" value="1"/>
</dbReference>
<sequence length="190" mass="20543">MSLLILGVVLFLGIHILTTLREPRAALIGRLGEGPYKGLYSLIAAVGLVLIVWGFSRYRSGGYIQVWNPPFAIFHPIALVLLWFAVVALAATYAPPSRIKSILRHPMLVAVKAWALSHLLVNGDLGSLLLFGSLLVWAIYDRIAVKRRGDQGAPVIGSFGRNDVIVVAIGTIAYVAILWLHDSIIGVAAV</sequence>
<dbReference type="AlphaFoldDB" id="A0A512NAY4"/>
<feature type="transmembrane region" description="Helical" evidence="5">
    <location>
        <begin position="114"/>
        <end position="140"/>
    </location>
</feature>
<evidence type="ECO:0000256" key="2">
    <source>
        <dbReference type="ARBA" id="ARBA00022692"/>
    </source>
</evidence>
<keyword evidence="2 5" id="KW-0812">Transmembrane</keyword>
<evidence type="ECO:0000313" key="7">
    <source>
        <dbReference type="EMBL" id="GEP56105.1"/>
    </source>
</evidence>
<reference evidence="7 8" key="1">
    <citation type="submission" date="2019-07" db="EMBL/GenBank/DDBJ databases">
        <title>Whole genome shotgun sequence of Reyranella soli NBRC 108950.</title>
        <authorList>
            <person name="Hosoyama A."/>
            <person name="Uohara A."/>
            <person name="Ohji S."/>
            <person name="Ichikawa N."/>
        </authorList>
    </citation>
    <scope>NUCLEOTIDE SEQUENCE [LARGE SCALE GENOMIC DNA]</scope>
    <source>
        <strain evidence="7 8">NBRC 108950</strain>
    </source>
</reference>
<proteinExistence type="predicted"/>
<gene>
    <name evidence="7" type="ORF">RSO01_32710</name>
</gene>
<evidence type="ECO:0000259" key="6">
    <source>
        <dbReference type="Pfam" id="PF07298"/>
    </source>
</evidence>
<evidence type="ECO:0000313" key="8">
    <source>
        <dbReference type="Proteomes" id="UP000321058"/>
    </source>
</evidence>